<evidence type="ECO:0000256" key="1">
    <source>
        <dbReference type="ARBA" id="ARBA00001933"/>
    </source>
</evidence>
<evidence type="ECO:0000256" key="7">
    <source>
        <dbReference type="ARBA" id="ARBA00022898"/>
    </source>
</evidence>
<feature type="binding site" evidence="9">
    <location>
        <position position="267"/>
    </location>
    <ligand>
        <name>substrate</name>
    </ligand>
</feature>
<dbReference type="CDD" id="cd00610">
    <property type="entry name" value="OAT_like"/>
    <property type="match status" value="1"/>
</dbReference>
<dbReference type="AlphaFoldDB" id="A0A418WTQ6"/>
<dbReference type="Gene3D" id="3.90.1150.10">
    <property type="entry name" value="Aspartate Aminotransferase, domain 1"/>
    <property type="match status" value="1"/>
</dbReference>
<evidence type="ECO:0000256" key="3">
    <source>
        <dbReference type="ARBA" id="ARBA00022576"/>
    </source>
</evidence>
<keyword evidence="9" id="KW-0963">Cytoplasm</keyword>
<evidence type="ECO:0000256" key="9">
    <source>
        <dbReference type="HAMAP-Rule" id="MF_00834"/>
    </source>
</evidence>
<dbReference type="InterPro" id="IPR005815">
    <property type="entry name" value="BioA"/>
</dbReference>
<dbReference type="GO" id="GO:0004015">
    <property type="term" value="F:adenosylmethionine-8-amino-7-oxononanoate transaminase activity"/>
    <property type="evidence" value="ECO:0007669"/>
    <property type="project" value="UniProtKB-UniRule"/>
</dbReference>
<keyword evidence="7 9" id="KW-0663">Pyridoxal phosphate</keyword>
<dbReference type="GO" id="GO:0009102">
    <property type="term" value="P:biotin biosynthetic process"/>
    <property type="evidence" value="ECO:0007669"/>
    <property type="project" value="UniProtKB-UniRule"/>
</dbReference>
<feature type="binding site" evidence="9">
    <location>
        <position position="51"/>
    </location>
    <ligand>
        <name>substrate</name>
    </ligand>
</feature>
<dbReference type="EC" id="2.6.1.62" evidence="9"/>
<keyword evidence="6 9" id="KW-0093">Biotin biosynthesis</keyword>
<comment type="subunit">
    <text evidence="9">Homodimer.</text>
</comment>
<protein>
    <recommendedName>
        <fullName evidence="9">Adenosylmethionine-8-amino-7-oxononanoate aminotransferase</fullName>
        <ecNumber evidence="9">2.6.1.62</ecNumber>
    </recommendedName>
    <alternativeName>
        <fullName evidence="9">7,8-diamino-pelargonic acid aminotransferase</fullName>
        <shortName evidence="9">DAPA AT</shortName>
        <shortName evidence="9">DAPA aminotransferase</shortName>
    </alternativeName>
    <alternativeName>
        <fullName evidence="9">7,8-diaminononanoate synthase</fullName>
        <shortName evidence="9">DANS</shortName>
    </alternativeName>
    <alternativeName>
        <fullName evidence="9">Diaminopelargonic acid synthase</fullName>
    </alternativeName>
</protein>
<feature type="modified residue" description="N6-(pyridoxal phosphate)lysine" evidence="9">
    <location>
        <position position="267"/>
    </location>
</feature>
<feature type="binding site" evidence="9">
    <location>
        <begin position="302"/>
        <end position="303"/>
    </location>
    <ligand>
        <name>pyridoxal 5'-phosphate</name>
        <dbReference type="ChEBI" id="CHEBI:597326"/>
    </ligand>
</feature>
<dbReference type="GO" id="GO:0005737">
    <property type="term" value="C:cytoplasm"/>
    <property type="evidence" value="ECO:0007669"/>
    <property type="project" value="UniProtKB-SubCell"/>
</dbReference>
<dbReference type="PANTHER" id="PTHR42684:SF17">
    <property type="entry name" value="ADENOSYLMETHIONINE-8-AMINO-7-OXONONANOATE AMINOTRANSFERASE"/>
    <property type="match status" value="1"/>
</dbReference>
<dbReference type="FunFam" id="3.40.640.10:FF:000004">
    <property type="entry name" value="Acetylornithine aminotransferase"/>
    <property type="match status" value="1"/>
</dbReference>
<comment type="caution">
    <text evidence="10">The sequence shown here is derived from an EMBL/GenBank/DDBJ whole genome shotgun (WGS) entry which is preliminary data.</text>
</comment>
<reference evidence="10 11" key="1">
    <citation type="submission" date="2018-09" db="EMBL/GenBank/DDBJ databases">
        <authorList>
            <person name="Zhu H."/>
        </authorList>
    </citation>
    <scope>NUCLEOTIDE SEQUENCE [LARGE SCALE GENOMIC DNA]</scope>
    <source>
        <strain evidence="10 11">K1W22B-8</strain>
    </source>
</reference>
<dbReference type="UniPathway" id="UPA00078">
    <property type="reaction ID" value="UER00160"/>
</dbReference>
<comment type="pathway">
    <text evidence="2 9">Cofactor biosynthesis; biotin biosynthesis; 7,8-diaminononanoate from 8-amino-7-oxononanoate (SAM route): step 1/1.</text>
</comment>
<dbReference type="Gene3D" id="3.40.640.10">
    <property type="entry name" value="Type I PLP-dependent aspartate aminotransferase-like (Major domain)"/>
    <property type="match status" value="1"/>
</dbReference>
<feature type="binding site" evidence="9">
    <location>
        <position position="385"/>
    </location>
    <ligand>
        <name>substrate</name>
    </ligand>
</feature>
<dbReference type="PROSITE" id="PS00600">
    <property type="entry name" value="AA_TRANSFER_CLASS_3"/>
    <property type="match status" value="1"/>
</dbReference>
<dbReference type="InterPro" id="IPR015424">
    <property type="entry name" value="PyrdxlP-dep_Trfase"/>
</dbReference>
<gene>
    <name evidence="9" type="primary">bioA</name>
    <name evidence="10" type="ORF">D3874_01500</name>
</gene>
<dbReference type="PIRSF" id="PIRSF000521">
    <property type="entry name" value="Transaminase_4ab_Lys_Orn"/>
    <property type="match status" value="1"/>
</dbReference>
<evidence type="ECO:0000313" key="11">
    <source>
        <dbReference type="Proteomes" id="UP000284605"/>
    </source>
</evidence>
<dbReference type="PANTHER" id="PTHR42684">
    <property type="entry name" value="ADENOSYLMETHIONINE-8-AMINO-7-OXONONANOATE AMINOTRANSFERASE"/>
    <property type="match status" value="1"/>
</dbReference>
<proteinExistence type="inferred from homology"/>
<keyword evidence="5 9" id="KW-0949">S-adenosyl-L-methionine</keyword>
<evidence type="ECO:0000256" key="5">
    <source>
        <dbReference type="ARBA" id="ARBA00022691"/>
    </source>
</evidence>
<dbReference type="NCBIfam" id="TIGR00508">
    <property type="entry name" value="bioA"/>
    <property type="match status" value="1"/>
</dbReference>
<dbReference type="GO" id="GO:0030170">
    <property type="term" value="F:pyridoxal phosphate binding"/>
    <property type="evidence" value="ECO:0007669"/>
    <property type="project" value="UniProtKB-UniRule"/>
</dbReference>
<dbReference type="InterPro" id="IPR049704">
    <property type="entry name" value="Aminotrans_3_PPA_site"/>
</dbReference>
<evidence type="ECO:0000256" key="4">
    <source>
        <dbReference type="ARBA" id="ARBA00022679"/>
    </source>
</evidence>
<evidence type="ECO:0000256" key="8">
    <source>
        <dbReference type="ARBA" id="ARBA00048449"/>
    </source>
</evidence>
<dbReference type="InterPro" id="IPR015422">
    <property type="entry name" value="PyrdxlP-dep_Trfase_small"/>
</dbReference>
<dbReference type="OrthoDB" id="9801834at2"/>
<comment type="similarity">
    <text evidence="9">Belongs to the class-III pyridoxal-phosphate-dependent aminotransferase family. BioA subfamily.</text>
</comment>
<name>A0A418WTQ6_9PROT</name>
<comment type="catalytic activity">
    <reaction evidence="8 9">
        <text>(8S)-8-amino-7-oxononanoate + S-adenosyl-L-methionine = S-adenosyl-4-methylsulfanyl-2-oxobutanoate + (7R,8S)-7,8-diammoniononanoate</text>
        <dbReference type="Rhea" id="RHEA:16861"/>
        <dbReference type="ChEBI" id="CHEBI:16490"/>
        <dbReference type="ChEBI" id="CHEBI:59789"/>
        <dbReference type="ChEBI" id="CHEBI:149468"/>
        <dbReference type="ChEBI" id="CHEBI:149469"/>
        <dbReference type="EC" id="2.6.1.62"/>
    </reaction>
</comment>
<dbReference type="InterPro" id="IPR015421">
    <property type="entry name" value="PyrdxlP-dep_Trfase_major"/>
</dbReference>
<feature type="binding site" evidence="9">
    <location>
        <position position="301"/>
    </location>
    <ligand>
        <name>substrate</name>
    </ligand>
</feature>
<dbReference type="HAMAP" id="MF_00834">
    <property type="entry name" value="BioA"/>
    <property type="match status" value="1"/>
</dbReference>
<organism evidence="10 11">
    <name type="scientific">Oleomonas cavernae</name>
    <dbReference type="NCBI Taxonomy" id="2320859"/>
    <lineage>
        <taxon>Bacteria</taxon>
        <taxon>Pseudomonadati</taxon>
        <taxon>Pseudomonadota</taxon>
        <taxon>Alphaproteobacteria</taxon>
        <taxon>Acetobacterales</taxon>
        <taxon>Acetobacteraceae</taxon>
        <taxon>Oleomonas</taxon>
    </lineage>
</organism>
<sequence length="419" mass="45299">MTDWYAAGLEHIWLPYTQMKTVTPPLAVASTQGTRIRLSDGRELIDGIASWWTACHGYNHPHIRAAVQTQVERLPHVMFGGLVHEQALTLARRLAQILPGDLDRVFFSDSGSVSVEIAMKMAIQYFLNKGERGRSKFVSFRHGYHGDTIGTMAVCDPDEGMHSLFTGLLPEQWVVDLPDTPEKLAALEAFFQTNGERVAGILVEPLVQGAGGMKMHGAKVLRHLRRIADAHGTLLIFDEIFVGFGRTGTMFACEAAGLVPDIVTLSKALTGGTMALAATIATKRVFDAFWDDRPSAALMHGPTYMGNALACAAANASLDLFENEPRLIQVSAIEAHLAHALPACRDLPGVVDVRVKGAIGVVELAAIGDLNALKRAFVAEGVWVRPFGNIVYLTPAFTATEEDLATLTGAVHKVLSARV</sequence>
<feature type="binding site" evidence="9">
    <location>
        <begin position="111"/>
        <end position="112"/>
    </location>
    <ligand>
        <name>pyridoxal 5'-phosphate</name>
        <dbReference type="ChEBI" id="CHEBI:597326"/>
    </ligand>
</feature>
<keyword evidence="4 9" id="KW-0808">Transferase</keyword>
<comment type="subcellular location">
    <subcellularLocation>
        <location evidence="9">Cytoplasm</location>
    </subcellularLocation>
</comment>
<keyword evidence="3 9" id="KW-0032">Aminotransferase</keyword>
<feature type="binding site" evidence="9">
    <location>
        <position position="238"/>
    </location>
    <ligand>
        <name>pyridoxal 5'-phosphate</name>
        <dbReference type="ChEBI" id="CHEBI:597326"/>
    </ligand>
</feature>
<dbReference type="InterPro" id="IPR005814">
    <property type="entry name" value="Aminotrans_3"/>
</dbReference>
<feature type="site" description="Participates in the substrate recognition with KAPA and in a stacking interaction with the adenine ring of SAM" evidence="9">
    <location>
        <position position="16"/>
    </location>
</feature>
<evidence type="ECO:0000256" key="2">
    <source>
        <dbReference type="ARBA" id="ARBA00005063"/>
    </source>
</evidence>
<evidence type="ECO:0000313" key="10">
    <source>
        <dbReference type="EMBL" id="RJF94539.1"/>
    </source>
</evidence>
<evidence type="ECO:0000256" key="6">
    <source>
        <dbReference type="ARBA" id="ARBA00022756"/>
    </source>
</evidence>
<dbReference type="EMBL" id="QYUK01000008">
    <property type="protein sequence ID" value="RJF94539.1"/>
    <property type="molecule type" value="Genomic_DNA"/>
</dbReference>
<dbReference type="Pfam" id="PF00202">
    <property type="entry name" value="Aminotran_3"/>
    <property type="match status" value="1"/>
</dbReference>
<dbReference type="Proteomes" id="UP000284605">
    <property type="component" value="Unassembled WGS sequence"/>
</dbReference>
<comment type="cofactor">
    <cofactor evidence="1 9">
        <name>pyridoxal 5'-phosphate</name>
        <dbReference type="ChEBI" id="CHEBI:597326"/>
    </cofactor>
</comment>
<comment type="function">
    <text evidence="9">Catalyzes the transfer of the alpha-amino group from S-adenosyl-L-methionine (SAM) to 7-keto-8-aminopelargonic acid (KAPA) to form 7,8-diaminopelargonic acid (DAPA). It is the only aminotransferase known to utilize SAM as an amino donor.</text>
</comment>
<feature type="binding site" evidence="9">
    <location>
        <position position="144"/>
    </location>
    <ligand>
        <name>substrate</name>
    </ligand>
</feature>
<keyword evidence="11" id="KW-1185">Reference proteome</keyword>
<dbReference type="NCBIfam" id="NF004624">
    <property type="entry name" value="PRK05964.1"/>
    <property type="match status" value="1"/>
</dbReference>
<dbReference type="SUPFAM" id="SSF53383">
    <property type="entry name" value="PLP-dependent transferases"/>
    <property type="match status" value="1"/>
</dbReference>
<accession>A0A418WTQ6</accession>